<organism evidence="10 11">
    <name type="scientific">Clostridium botulinum (strain Langeland / NCTC 10281 / Type F)</name>
    <dbReference type="NCBI Taxonomy" id="441772"/>
    <lineage>
        <taxon>Bacteria</taxon>
        <taxon>Bacillati</taxon>
        <taxon>Bacillota</taxon>
        <taxon>Clostridia</taxon>
        <taxon>Eubacteriales</taxon>
        <taxon>Clostridiaceae</taxon>
        <taxon>Clostridium</taxon>
    </lineage>
</organism>
<reference evidence="11" key="1">
    <citation type="submission" date="2007-06" db="EMBL/GenBank/DDBJ databases">
        <authorList>
            <person name="Brinkac L.M."/>
            <person name="Daugherty S."/>
            <person name="Dodson R.J."/>
            <person name="Madupu R."/>
            <person name="Brown J.L."/>
            <person name="Bruce D."/>
            <person name="Detter C."/>
            <person name="Munk C."/>
            <person name="Smith L.A."/>
            <person name="Smith T.J."/>
            <person name="White O."/>
            <person name="Brettin T.S."/>
        </authorList>
    </citation>
    <scope>NUCLEOTIDE SEQUENCE [LARGE SCALE GENOMIC DNA]</scope>
    <source>
        <strain evidence="11">Langeland / NCTC 10281 / Type F</strain>
    </source>
</reference>
<dbReference type="HOGENOM" id="CLU_000445_30_3_9"/>
<dbReference type="PANTHER" id="PTHR48111">
    <property type="entry name" value="REGULATOR OF RPOS"/>
    <property type="match status" value="1"/>
</dbReference>
<keyword evidence="3 7" id="KW-0238">DNA-binding</keyword>
<dbReference type="SUPFAM" id="SSF52172">
    <property type="entry name" value="CheY-like"/>
    <property type="match status" value="1"/>
</dbReference>
<evidence type="ECO:0000256" key="4">
    <source>
        <dbReference type="ARBA" id="ARBA00023163"/>
    </source>
</evidence>
<dbReference type="GO" id="GO:0005829">
    <property type="term" value="C:cytosol"/>
    <property type="evidence" value="ECO:0007669"/>
    <property type="project" value="TreeGrafter"/>
</dbReference>
<dbReference type="GO" id="GO:0000156">
    <property type="term" value="F:phosphorelay response regulator activity"/>
    <property type="evidence" value="ECO:0007669"/>
    <property type="project" value="TreeGrafter"/>
</dbReference>
<gene>
    <name evidence="10" type="ordered locus">CLI_0345</name>
</gene>
<dbReference type="InterPro" id="IPR016032">
    <property type="entry name" value="Sig_transdc_resp-reg_C-effctor"/>
</dbReference>
<feature type="domain" description="Response regulatory" evidence="8">
    <location>
        <begin position="59"/>
        <end position="172"/>
    </location>
</feature>
<dbReference type="PANTHER" id="PTHR48111:SF43">
    <property type="entry name" value="STAGE 0 SPORULATION PROTEIN A HOMOLOG"/>
    <property type="match status" value="1"/>
</dbReference>
<dbReference type="Proteomes" id="UP000002410">
    <property type="component" value="Chromosome"/>
</dbReference>
<evidence type="ECO:0000259" key="9">
    <source>
        <dbReference type="PROSITE" id="PS51755"/>
    </source>
</evidence>
<evidence type="ECO:0000259" key="8">
    <source>
        <dbReference type="PROSITE" id="PS50110"/>
    </source>
</evidence>
<evidence type="ECO:0000256" key="3">
    <source>
        <dbReference type="ARBA" id="ARBA00023125"/>
    </source>
</evidence>
<dbReference type="InterPro" id="IPR001867">
    <property type="entry name" value="OmpR/PhoB-type_DNA-bd"/>
</dbReference>
<accession>A7GA32</accession>
<dbReference type="CDD" id="cd00383">
    <property type="entry name" value="trans_reg_C"/>
    <property type="match status" value="1"/>
</dbReference>
<evidence type="ECO:0000313" key="10">
    <source>
        <dbReference type="EMBL" id="ABS41871.1"/>
    </source>
</evidence>
<feature type="DNA-binding region" description="OmpR/PhoB-type" evidence="7">
    <location>
        <begin position="184"/>
        <end position="282"/>
    </location>
</feature>
<feature type="domain" description="OmpR/PhoB-type" evidence="9">
    <location>
        <begin position="184"/>
        <end position="282"/>
    </location>
</feature>
<dbReference type="InterPro" id="IPR001789">
    <property type="entry name" value="Sig_transdc_resp-reg_receiver"/>
</dbReference>
<evidence type="ECO:0000256" key="1">
    <source>
        <dbReference type="ARBA" id="ARBA00018672"/>
    </source>
</evidence>
<sequence length="288" mass="34287">MLLIFRYVDLNKGNFVHNYSSKFYLEEIFLFRKLYINNIFNKWYNYIYRCLKVVIILYSIMIIEDDKKMAKLIENHLERYGYKTFLIRDFSNIKDEVLECKPDLILMDINLPFFDGFYWCSDIRNHSKVPIIFISARDSDMDQVMAIENGGDDFITKPFSYYVLLAKIKGVLRRVYGSYAKNDTDFFKIGDLILYTNKSILEFKGRKTELSKNEFSLLLYLFKNINKIVSRDTLLEILWSDTDFIDDNTLSVNVTRLRKRLEEVGITNAIETKRGQGYMLINNWESKE</sequence>
<evidence type="ECO:0000256" key="5">
    <source>
        <dbReference type="ARBA" id="ARBA00024867"/>
    </source>
</evidence>
<evidence type="ECO:0000256" key="2">
    <source>
        <dbReference type="ARBA" id="ARBA00023015"/>
    </source>
</evidence>
<comment type="function">
    <text evidence="5">May play the central regulatory role in sporulation. It may be an element of the effector pathway responsible for the activation of sporulation genes in response to nutritional stress. Spo0A may act in concert with spo0H (a sigma factor) to control the expression of some genes that are critical to the sporulation process.</text>
</comment>
<proteinExistence type="predicted"/>
<dbReference type="InterPro" id="IPR039420">
    <property type="entry name" value="WalR-like"/>
</dbReference>
<dbReference type="InterPro" id="IPR036388">
    <property type="entry name" value="WH-like_DNA-bd_sf"/>
</dbReference>
<dbReference type="CDD" id="cd18159">
    <property type="entry name" value="REC_OmpR_NsrR-like"/>
    <property type="match status" value="1"/>
</dbReference>
<dbReference type="AlphaFoldDB" id="A7GA32"/>
<dbReference type="Gene3D" id="1.10.10.10">
    <property type="entry name" value="Winged helix-like DNA-binding domain superfamily/Winged helix DNA-binding domain"/>
    <property type="match status" value="1"/>
</dbReference>
<dbReference type="Pfam" id="PF00072">
    <property type="entry name" value="Response_reg"/>
    <property type="match status" value="1"/>
</dbReference>
<evidence type="ECO:0000256" key="6">
    <source>
        <dbReference type="PROSITE-ProRule" id="PRU00169"/>
    </source>
</evidence>
<dbReference type="InterPro" id="IPR011006">
    <property type="entry name" value="CheY-like_superfamily"/>
</dbReference>
<dbReference type="GO" id="GO:0032993">
    <property type="term" value="C:protein-DNA complex"/>
    <property type="evidence" value="ECO:0007669"/>
    <property type="project" value="TreeGrafter"/>
</dbReference>
<dbReference type="KEGG" id="cbf:CLI_0345"/>
<keyword evidence="4" id="KW-0804">Transcription</keyword>
<dbReference type="Gene3D" id="6.10.250.690">
    <property type="match status" value="1"/>
</dbReference>
<keyword evidence="2" id="KW-0805">Transcription regulation</keyword>
<dbReference type="PROSITE" id="PS50110">
    <property type="entry name" value="RESPONSE_REGULATORY"/>
    <property type="match status" value="1"/>
</dbReference>
<evidence type="ECO:0000313" key="11">
    <source>
        <dbReference type="Proteomes" id="UP000002410"/>
    </source>
</evidence>
<dbReference type="SMART" id="SM00862">
    <property type="entry name" value="Trans_reg_C"/>
    <property type="match status" value="1"/>
</dbReference>
<dbReference type="GO" id="GO:0000976">
    <property type="term" value="F:transcription cis-regulatory region binding"/>
    <property type="evidence" value="ECO:0007669"/>
    <property type="project" value="TreeGrafter"/>
</dbReference>
<dbReference type="SUPFAM" id="SSF46894">
    <property type="entry name" value="C-terminal effector domain of the bipartite response regulators"/>
    <property type="match status" value="1"/>
</dbReference>
<dbReference type="Gene3D" id="3.40.50.2300">
    <property type="match status" value="1"/>
</dbReference>
<dbReference type="SMART" id="SM00448">
    <property type="entry name" value="REC"/>
    <property type="match status" value="1"/>
</dbReference>
<name>A7GA32_CLOBL</name>
<dbReference type="Pfam" id="PF00486">
    <property type="entry name" value="Trans_reg_C"/>
    <property type="match status" value="1"/>
</dbReference>
<dbReference type="EMBL" id="CP000728">
    <property type="protein sequence ID" value="ABS41871.1"/>
    <property type="molecule type" value="Genomic_DNA"/>
</dbReference>
<dbReference type="GO" id="GO:0006355">
    <property type="term" value="P:regulation of DNA-templated transcription"/>
    <property type="evidence" value="ECO:0007669"/>
    <property type="project" value="InterPro"/>
</dbReference>
<protein>
    <recommendedName>
        <fullName evidence="1">Stage 0 sporulation protein A homolog</fullName>
    </recommendedName>
</protein>
<dbReference type="PROSITE" id="PS51755">
    <property type="entry name" value="OMPR_PHOB"/>
    <property type="match status" value="1"/>
</dbReference>
<evidence type="ECO:0000256" key="7">
    <source>
        <dbReference type="PROSITE-ProRule" id="PRU01091"/>
    </source>
</evidence>
<keyword evidence="6" id="KW-0597">Phosphoprotein</keyword>
<feature type="modified residue" description="4-aspartylphosphate" evidence="6">
    <location>
        <position position="108"/>
    </location>
</feature>